<comment type="caution">
    <text evidence="1">The sequence shown here is derived from an EMBL/GenBank/DDBJ whole genome shotgun (WGS) entry which is preliminary data.</text>
</comment>
<proteinExistence type="predicted"/>
<dbReference type="AlphaFoldDB" id="A0A1V4HIF7"/>
<dbReference type="NCBIfam" id="TIGR01784">
    <property type="entry name" value="T_den_put_tspse"/>
    <property type="match status" value="1"/>
</dbReference>
<evidence type="ECO:0008006" key="3">
    <source>
        <dbReference type="Google" id="ProtNLM"/>
    </source>
</evidence>
<organism evidence="1 2">
    <name type="scientific">Paenibacillus ferrarius</name>
    <dbReference type="NCBI Taxonomy" id="1469647"/>
    <lineage>
        <taxon>Bacteria</taxon>
        <taxon>Bacillati</taxon>
        <taxon>Bacillota</taxon>
        <taxon>Bacilli</taxon>
        <taxon>Bacillales</taxon>
        <taxon>Paenibacillaceae</taxon>
        <taxon>Paenibacillus</taxon>
    </lineage>
</organism>
<evidence type="ECO:0000313" key="2">
    <source>
        <dbReference type="Proteomes" id="UP000190626"/>
    </source>
</evidence>
<protein>
    <recommendedName>
        <fullName evidence="3">Transposase</fullName>
    </recommendedName>
</protein>
<name>A0A1V4HIF7_9BACL</name>
<dbReference type="RefSeq" id="WP_079414178.1">
    <property type="nucleotide sequence ID" value="NZ_MBTG01000015.1"/>
</dbReference>
<dbReference type="InterPro" id="IPR010106">
    <property type="entry name" value="RpnA"/>
</dbReference>
<dbReference type="Proteomes" id="UP000190626">
    <property type="component" value="Unassembled WGS sequence"/>
</dbReference>
<keyword evidence="2" id="KW-1185">Reference proteome</keyword>
<dbReference type="EMBL" id="MBTG01000015">
    <property type="protein sequence ID" value="OPH56715.1"/>
    <property type="molecule type" value="Genomic_DNA"/>
</dbReference>
<gene>
    <name evidence="1" type="ORF">BC351_27635</name>
</gene>
<dbReference type="Pfam" id="PF12784">
    <property type="entry name" value="PDDEXK_2"/>
    <property type="match status" value="1"/>
</dbReference>
<dbReference type="PANTHER" id="PTHR41317">
    <property type="entry name" value="PD-(D_E)XK NUCLEASE FAMILY TRANSPOSASE"/>
    <property type="match status" value="1"/>
</dbReference>
<dbReference type="PANTHER" id="PTHR41317:SF1">
    <property type="entry name" value="PD-(D_E)XK NUCLEASE FAMILY TRANSPOSASE"/>
    <property type="match status" value="1"/>
</dbReference>
<reference evidence="2" key="1">
    <citation type="submission" date="2016-07" db="EMBL/GenBank/DDBJ databases">
        <authorList>
            <person name="Florea S."/>
            <person name="Webb J.S."/>
            <person name="Jaromczyk J."/>
            <person name="Schardl C.L."/>
        </authorList>
    </citation>
    <scope>NUCLEOTIDE SEQUENCE [LARGE SCALE GENOMIC DNA]</scope>
    <source>
        <strain evidence="2">CY1</strain>
    </source>
</reference>
<evidence type="ECO:0000313" key="1">
    <source>
        <dbReference type="EMBL" id="OPH56715.1"/>
    </source>
</evidence>
<accession>A0A1V4HIF7</accession>
<dbReference type="STRING" id="1469647.BC351_27635"/>
<sequence>MELLDPRNDFIFKRIFGSESNKDVLLAFLNSTFVESGEQPLTEIILMNTYTDKDAPHEKQSILDIKAKTSEGKLINIEMQLFNPYNMEKRSLFYWSNMYYHQIKEGVNYSDLKKCVTINILNYSCLPNDRYHNVFHLREDHTGLPFIDDIEIHVMELPKLEEHAVTVGGGLVNWLLFLRGVNPNQWEALTVNEPMLKKAMTTLEFLSQDAQTRMEYEARLKFLRDEASRVEGAKAEGLAAGIAKGIEEGIIQEKLQTAQRLLARGDDVATVADITGLSEEEIRSLKKYF</sequence>
<dbReference type="OrthoDB" id="1097360at2"/>